<comment type="caution">
    <text evidence="2">The sequence shown here is derived from an EMBL/GenBank/DDBJ whole genome shotgun (WGS) entry which is preliminary data.</text>
</comment>
<reference evidence="2 3" key="1">
    <citation type="journal article" date="2014" name="Environ. Microbiol.">
        <title>Comparative genomics of the marine bacterial genus Glaciecola reveals the high degree of genomic diversity and genomic characteristic for cold adaptation.</title>
        <authorList>
            <person name="Qin Q.L."/>
            <person name="Xie B.B."/>
            <person name="Yu Y."/>
            <person name="Shu Y.L."/>
            <person name="Rong J.C."/>
            <person name="Zhang Y.J."/>
            <person name="Zhao D.L."/>
            <person name="Chen X.L."/>
            <person name="Zhang X.Y."/>
            <person name="Chen B."/>
            <person name="Zhou B.C."/>
            <person name="Zhang Y.Z."/>
        </authorList>
    </citation>
    <scope>NUCLEOTIDE SEQUENCE [LARGE SCALE GENOMIC DNA]</scope>
    <source>
        <strain evidence="2 3">NO2</strain>
    </source>
</reference>
<feature type="transmembrane region" description="Helical" evidence="1">
    <location>
        <begin position="15"/>
        <end position="35"/>
    </location>
</feature>
<protein>
    <submittedName>
        <fullName evidence="2">Uncharacterized protein</fullName>
    </submittedName>
</protein>
<dbReference type="Proteomes" id="UP000008372">
    <property type="component" value="Unassembled WGS sequence"/>
</dbReference>
<dbReference type="EMBL" id="BAEK01000019">
    <property type="protein sequence ID" value="GAC03805.1"/>
    <property type="molecule type" value="Genomic_DNA"/>
</dbReference>
<keyword evidence="3" id="KW-1185">Reference proteome</keyword>
<gene>
    <name evidence="2" type="ORF">GAGA_0942</name>
</gene>
<name>A0ABQ0I3B1_9ALTE</name>
<organism evidence="2 3">
    <name type="scientific">Paraglaciecola agarilytica NO2</name>
    <dbReference type="NCBI Taxonomy" id="1125747"/>
    <lineage>
        <taxon>Bacteria</taxon>
        <taxon>Pseudomonadati</taxon>
        <taxon>Pseudomonadota</taxon>
        <taxon>Gammaproteobacteria</taxon>
        <taxon>Alteromonadales</taxon>
        <taxon>Alteromonadaceae</taxon>
        <taxon>Paraglaciecola</taxon>
    </lineage>
</organism>
<evidence type="ECO:0000313" key="3">
    <source>
        <dbReference type="Proteomes" id="UP000008372"/>
    </source>
</evidence>
<keyword evidence="1" id="KW-0812">Transmembrane</keyword>
<evidence type="ECO:0000313" key="2">
    <source>
        <dbReference type="EMBL" id="GAC03805.1"/>
    </source>
</evidence>
<evidence type="ECO:0000256" key="1">
    <source>
        <dbReference type="SAM" id="Phobius"/>
    </source>
</evidence>
<sequence length="58" mass="6692">MSAFFTSFILNELNIIFIVKNQMVIFFYVGGSFLAKPESQEILFFEVNTKFIGNKKCS</sequence>
<accession>A0ABQ0I3B1</accession>
<proteinExistence type="predicted"/>
<keyword evidence="1" id="KW-0472">Membrane</keyword>
<keyword evidence="1" id="KW-1133">Transmembrane helix</keyword>